<reference evidence="1" key="1">
    <citation type="submission" date="2023-03" db="UniProtKB">
        <authorList>
            <consortium name="EnsemblPlants"/>
        </authorList>
    </citation>
    <scope>IDENTIFICATION</scope>
</reference>
<accession>A0A9I9EBJ4</accession>
<name>A0A9I9EBJ4_CUCME</name>
<proteinExistence type="predicted"/>
<protein>
    <submittedName>
        <fullName evidence="1">Uncharacterized protein</fullName>
    </submittedName>
</protein>
<dbReference type="EnsemblPlants" id="MELO3C031301.2.1">
    <property type="protein sequence ID" value="MELO3C031301.2.1"/>
    <property type="gene ID" value="MELO3C031301.2"/>
</dbReference>
<dbReference type="AlphaFoldDB" id="A0A9I9EBJ4"/>
<sequence length="138" mass="15526">CFVIGLDGLKEIKLNLGEGSKFPELPSIVPNSHSTETASSPSTLSLCVLFRSEISRQFYIFTSSLMAICKAARNITKPIIAEKIPKFKIDSVEFEALTLGSLSPTFQEMFDMKESYVEFEILEKKDGRHERGWRRGMG</sequence>
<organism evidence="1">
    <name type="scientific">Cucumis melo</name>
    <name type="common">Muskmelon</name>
    <dbReference type="NCBI Taxonomy" id="3656"/>
    <lineage>
        <taxon>Eukaryota</taxon>
        <taxon>Viridiplantae</taxon>
        <taxon>Streptophyta</taxon>
        <taxon>Embryophyta</taxon>
        <taxon>Tracheophyta</taxon>
        <taxon>Spermatophyta</taxon>
        <taxon>Magnoliopsida</taxon>
        <taxon>eudicotyledons</taxon>
        <taxon>Gunneridae</taxon>
        <taxon>Pentapetalae</taxon>
        <taxon>rosids</taxon>
        <taxon>fabids</taxon>
        <taxon>Cucurbitales</taxon>
        <taxon>Cucurbitaceae</taxon>
        <taxon>Benincaseae</taxon>
        <taxon>Cucumis</taxon>
    </lineage>
</organism>
<dbReference type="Gramene" id="MELO3C031301.2.1">
    <property type="protein sequence ID" value="MELO3C031301.2.1"/>
    <property type="gene ID" value="MELO3C031301.2"/>
</dbReference>
<evidence type="ECO:0000313" key="1">
    <source>
        <dbReference type="EnsemblPlants" id="MELO3C031301.2.1"/>
    </source>
</evidence>